<dbReference type="Gene3D" id="3.90.180.10">
    <property type="entry name" value="Medium-chain alcohol dehydrogenases, catalytic domain"/>
    <property type="match status" value="1"/>
</dbReference>
<dbReference type="GO" id="GO:0070402">
    <property type="term" value="F:NADPH binding"/>
    <property type="evidence" value="ECO:0007669"/>
    <property type="project" value="TreeGrafter"/>
</dbReference>
<dbReference type="GO" id="GO:0005829">
    <property type="term" value="C:cytosol"/>
    <property type="evidence" value="ECO:0007669"/>
    <property type="project" value="TreeGrafter"/>
</dbReference>
<feature type="domain" description="Alcohol dehydrogenase-like N-terminal" evidence="2">
    <location>
        <begin position="29"/>
        <end position="72"/>
    </location>
</feature>
<gene>
    <name evidence="3" type="ORF">TELCIR_17049</name>
</gene>
<sequence>MLAAVVKEFGGPNVIKVLSNVPIPKIESSDQILVRVAASGVNPVDTYIRNGQYASKPNLPYTPGKDGAGIVAK</sequence>
<evidence type="ECO:0000313" key="3">
    <source>
        <dbReference type="EMBL" id="PIO61427.1"/>
    </source>
</evidence>
<dbReference type="PANTHER" id="PTHR44154:SF1">
    <property type="entry name" value="QUINONE OXIDOREDUCTASE"/>
    <property type="match status" value="1"/>
</dbReference>
<feature type="non-terminal residue" evidence="3">
    <location>
        <position position="73"/>
    </location>
</feature>
<dbReference type="GO" id="GO:0003960">
    <property type="term" value="F:quinone reductase (NADPH) activity"/>
    <property type="evidence" value="ECO:0007669"/>
    <property type="project" value="TreeGrafter"/>
</dbReference>
<dbReference type="Pfam" id="PF08240">
    <property type="entry name" value="ADH_N"/>
    <property type="match status" value="1"/>
</dbReference>
<reference evidence="3 4" key="1">
    <citation type="submission" date="2015-09" db="EMBL/GenBank/DDBJ databases">
        <title>Draft genome of the parasitic nematode Teladorsagia circumcincta isolate WARC Sus (inbred).</title>
        <authorList>
            <person name="Mitreva M."/>
        </authorList>
    </citation>
    <scope>NUCLEOTIDE SEQUENCE [LARGE SCALE GENOMIC DNA]</scope>
    <source>
        <strain evidence="3 4">S</strain>
    </source>
</reference>
<organism evidence="3 4">
    <name type="scientific">Teladorsagia circumcincta</name>
    <name type="common">Brown stomach worm</name>
    <name type="synonym">Ostertagia circumcincta</name>
    <dbReference type="NCBI Taxonomy" id="45464"/>
    <lineage>
        <taxon>Eukaryota</taxon>
        <taxon>Metazoa</taxon>
        <taxon>Ecdysozoa</taxon>
        <taxon>Nematoda</taxon>
        <taxon>Chromadorea</taxon>
        <taxon>Rhabditida</taxon>
        <taxon>Rhabditina</taxon>
        <taxon>Rhabditomorpha</taxon>
        <taxon>Strongyloidea</taxon>
        <taxon>Trichostrongylidae</taxon>
        <taxon>Teladorsagia</taxon>
    </lineage>
</organism>
<evidence type="ECO:0000313" key="4">
    <source>
        <dbReference type="Proteomes" id="UP000230423"/>
    </source>
</evidence>
<dbReference type="SUPFAM" id="SSF50129">
    <property type="entry name" value="GroES-like"/>
    <property type="match status" value="1"/>
</dbReference>
<proteinExistence type="predicted"/>
<accession>A0A2G9TU26</accession>
<dbReference type="EMBL" id="KZ353634">
    <property type="protein sequence ID" value="PIO61427.1"/>
    <property type="molecule type" value="Genomic_DNA"/>
</dbReference>
<keyword evidence="4" id="KW-1185">Reference proteome</keyword>
<dbReference type="GO" id="GO:0003730">
    <property type="term" value="F:mRNA 3'-UTR binding"/>
    <property type="evidence" value="ECO:0007669"/>
    <property type="project" value="TreeGrafter"/>
</dbReference>
<dbReference type="InterPro" id="IPR013154">
    <property type="entry name" value="ADH-like_N"/>
</dbReference>
<dbReference type="InterPro" id="IPR011032">
    <property type="entry name" value="GroES-like_sf"/>
</dbReference>
<dbReference type="InterPro" id="IPR051603">
    <property type="entry name" value="Zinc-ADH_QOR/CCCR"/>
</dbReference>
<evidence type="ECO:0000259" key="2">
    <source>
        <dbReference type="Pfam" id="PF08240"/>
    </source>
</evidence>
<dbReference type="Proteomes" id="UP000230423">
    <property type="component" value="Unassembled WGS sequence"/>
</dbReference>
<protein>
    <recommendedName>
        <fullName evidence="2">Alcohol dehydrogenase-like N-terminal domain-containing protein</fullName>
    </recommendedName>
</protein>
<dbReference type="AlphaFoldDB" id="A0A2G9TU26"/>
<evidence type="ECO:0000256" key="1">
    <source>
        <dbReference type="ARBA" id="ARBA00022857"/>
    </source>
</evidence>
<dbReference type="PANTHER" id="PTHR44154">
    <property type="entry name" value="QUINONE OXIDOREDUCTASE"/>
    <property type="match status" value="1"/>
</dbReference>
<keyword evidence="1" id="KW-0521">NADP</keyword>
<dbReference type="OrthoDB" id="3941538at2759"/>
<name>A0A2G9TU26_TELCI</name>